<reference evidence="1 2" key="1">
    <citation type="submission" date="2018-12" db="EMBL/GenBank/DDBJ databases">
        <title>Unveiling genomic diversity among members of the Bifidobacterium pseudolongum species, a widely distributed gut commensal of the animal kingdom.</title>
        <authorList>
            <person name="Lugli G.A."/>
            <person name="Duranti S."/>
            <person name="Albert K."/>
            <person name="Mancabelli L."/>
            <person name="Napoli S."/>
            <person name="Viappiani A."/>
            <person name="Anzalone R."/>
            <person name="Longhi G."/>
            <person name="Milani C."/>
            <person name="Turroni F."/>
            <person name="Alessandri G."/>
            <person name="Sela D.A."/>
            <person name="Van Sinderen D."/>
            <person name="Ventura M."/>
        </authorList>
    </citation>
    <scope>NUCLEOTIDE SEQUENCE [LARGE SCALE GENOMIC DNA]</scope>
    <source>
        <strain evidence="1 2">2017B</strain>
    </source>
</reference>
<proteinExistence type="predicted"/>
<evidence type="ECO:0000313" key="2">
    <source>
        <dbReference type="Proteomes" id="UP000291920"/>
    </source>
</evidence>
<organism evidence="1 2">
    <name type="scientific">Bifidobacterium pseudolongum subsp. globosum</name>
    <dbReference type="NCBI Taxonomy" id="1690"/>
    <lineage>
        <taxon>Bacteria</taxon>
        <taxon>Bacillati</taxon>
        <taxon>Actinomycetota</taxon>
        <taxon>Actinomycetes</taxon>
        <taxon>Bifidobacteriales</taxon>
        <taxon>Bifidobacteriaceae</taxon>
        <taxon>Bifidobacterium</taxon>
    </lineage>
</organism>
<dbReference type="Proteomes" id="UP000291920">
    <property type="component" value="Unassembled WGS sequence"/>
</dbReference>
<gene>
    <name evidence="1" type="ORF">PG2017B_1263</name>
</gene>
<dbReference type="RefSeq" id="WP_129870979.1">
    <property type="nucleotide sequence ID" value="NZ_RYUO01000003.1"/>
</dbReference>
<sequence length="409" mass="44888">MLYRSYLFNTLTGQLGAPIDLASISWNISVADSALSTTRNHDVGKASVTGISVPWSAVPGADMAERREMISPLRTGVMVFSLTDDDLEQERMGTPFIGGFIGLRHDNAHGTSFDLLSPLGLLEHRYMVREGKYGTGANHTSPDTITLTNLSMRAIACAIGEQCTGMKPAGHLPIDWQYAGEKGTHTRTYEAWDVQNLSCAHLLGLLSNVSDGPDMQFRPTVSIDGRYVGWRFEAGSDGALYLGETIVHSLSYHPTGGMLQDLQVDRIAPAQRVYASGAGTDKAQTTVLCEDLTMCQLDKDPFPLYELTYADSDTEKAALLKTHAQAVLESNRIPLMQLKASINISQHDQSGYPRMPLGSFWPGERFDLDIRDYAPLPDGIYRTRLMQMSGDGGDTVHLTFDVMEDTGIW</sequence>
<dbReference type="EMBL" id="RYUT01000003">
    <property type="protein sequence ID" value="RYQ29980.1"/>
    <property type="molecule type" value="Genomic_DNA"/>
</dbReference>
<dbReference type="AlphaFoldDB" id="A0A4Q5AKN6"/>
<protein>
    <submittedName>
        <fullName evidence="1">Uncharacterized protein</fullName>
    </submittedName>
</protein>
<name>A0A4Q5AKN6_9BIFI</name>
<comment type="caution">
    <text evidence="1">The sequence shown here is derived from an EMBL/GenBank/DDBJ whole genome shotgun (WGS) entry which is preliminary data.</text>
</comment>
<accession>A0A4Q5AKN6</accession>
<evidence type="ECO:0000313" key="1">
    <source>
        <dbReference type="EMBL" id="RYQ29980.1"/>
    </source>
</evidence>